<accession>A0ABS5NL69</accession>
<protein>
    <recommendedName>
        <fullName evidence="1">Putative DnaT-like domain-containing protein</fullName>
    </recommendedName>
</protein>
<keyword evidence="3" id="KW-1185">Reference proteome</keyword>
<name>A0ABS5NL69_TSUPA</name>
<proteinExistence type="predicted"/>
<sequence>GGLEQERAFPRTGASAYGQAIGADVIPLAVEHASYHAALQEAAKPGSLSISAVNSGALKRKKVDVIEKEYFEGSGDAVADNTLR</sequence>
<dbReference type="EMBL" id="JAGXOE010000804">
    <property type="protein sequence ID" value="MBS4105035.1"/>
    <property type="molecule type" value="Genomic_DNA"/>
</dbReference>
<dbReference type="Proteomes" id="UP000676853">
    <property type="component" value="Unassembled WGS sequence"/>
</dbReference>
<organism evidence="2 3">
    <name type="scientific">Tsukamurella paurometabola</name>
    <name type="common">Corynebacterium paurometabolum</name>
    <dbReference type="NCBI Taxonomy" id="2061"/>
    <lineage>
        <taxon>Bacteria</taxon>
        <taxon>Bacillati</taxon>
        <taxon>Actinomycetota</taxon>
        <taxon>Actinomycetes</taxon>
        <taxon>Mycobacteriales</taxon>
        <taxon>Tsukamurellaceae</taxon>
        <taxon>Tsukamurella</taxon>
    </lineage>
</organism>
<feature type="non-terminal residue" evidence="2">
    <location>
        <position position="1"/>
    </location>
</feature>
<comment type="caution">
    <text evidence="2">The sequence shown here is derived from an EMBL/GenBank/DDBJ whole genome shotgun (WGS) entry which is preliminary data.</text>
</comment>
<reference evidence="2 3" key="1">
    <citation type="submission" date="2021-04" db="EMBL/GenBank/DDBJ databases">
        <title>Whole genome sequence analysis of a thiophenic sulfur metabolizing bacteria.</title>
        <authorList>
            <person name="Akhtar N."/>
            <person name="Akram J."/>
            <person name="Aslam A."/>
        </authorList>
    </citation>
    <scope>NUCLEOTIDE SEQUENCE [LARGE SCALE GENOMIC DNA]</scope>
    <source>
        <strain evidence="2 3">3OW</strain>
    </source>
</reference>
<feature type="domain" description="Putative DnaT-like" evidence="1">
    <location>
        <begin position="4"/>
        <end position="75"/>
    </location>
</feature>
<evidence type="ECO:0000313" key="3">
    <source>
        <dbReference type="Proteomes" id="UP000676853"/>
    </source>
</evidence>
<dbReference type="InterPro" id="IPR046787">
    <property type="entry name" value="DnaT_2"/>
</dbReference>
<feature type="non-terminal residue" evidence="2">
    <location>
        <position position="84"/>
    </location>
</feature>
<evidence type="ECO:0000259" key="1">
    <source>
        <dbReference type="Pfam" id="PF20557"/>
    </source>
</evidence>
<evidence type="ECO:0000313" key="2">
    <source>
        <dbReference type="EMBL" id="MBS4105035.1"/>
    </source>
</evidence>
<dbReference type="Pfam" id="PF20557">
    <property type="entry name" value="DnaT_2"/>
    <property type="match status" value="1"/>
</dbReference>
<dbReference type="RefSeq" id="WP_212555815.1">
    <property type="nucleotide sequence ID" value="NZ_JAGXOE010000804.1"/>
</dbReference>
<gene>
    <name evidence="2" type="ORF">KFZ73_27845</name>
</gene>